<gene>
    <name evidence="3" type="ORF">Dace_3237</name>
</gene>
<dbReference type="Gene3D" id="3.40.50.2300">
    <property type="match status" value="1"/>
</dbReference>
<dbReference type="RefSeq" id="WP_005997674.1">
    <property type="nucleotide sequence ID" value="NZ_AAEW02000001.1"/>
</dbReference>
<name>Q1K3T2_DESA6</name>
<dbReference type="OrthoDB" id="5387333at2"/>
<sequence length="240" mass="26870">MAQHSILISADVQALLNLDDDFSKKEGFSILVASSAKDLLKQAREHHPNIIFLIPSMEVDQRNCCRLLKEDSRVSDIPVVAVVNSTTADDLDHCHHARPDDILFTPINNHLFLTSARRILGLAHRSFSRLQTSLVVDYGTDKDQKRVACAYNLSTGGIFISTEIPPKVNQQVFISLALPPNKETLHCEGIVTWINHTKNPAYPDIPPGFGVQFMSLNISDLFAIRNFIDNQEKKRLTAED</sequence>
<keyword evidence="4" id="KW-1185">Reference proteome</keyword>
<dbReference type="Gene3D" id="2.40.10.220">
    <property type="entry name" value="predicted glycosyltransferase like domains"/>
    <property type="match status" value="1"/>
</dbReference>
<dbReference type="AlphaFoldDB" id="Q1K3T2"/>
<dbReference type="SUPFAM" id="SSF141371">
    <property type="entry name" value="PilZ domain-like"/>
    <property type="match status" value="1"/>
</dbReference>
<protein>
    <submittedName>
        <fullName evidence="3">Response regulator receiver protein</fullName>
    </submittedName>
</protein>
<dbReference type="GO" id="GO:0000160">
    <property type="term" value="P:phosphorelay signal transduction system"/>
    <property type="evidence" value="ECO:0007669"/>
    <property type="project" value="InterPro"/>
</dbReference>
<evidence type="ECO:0000259" key="2">
    <source>
        <dbReference type="PROSITE" id="PS50110"/>
    </source>
</evidence>
<reference evidence="3" key="1">
    <citation type="submission" date="2006-05" db="EMBL/GenBank/DDBJ databases">
        <title>Annotation of the draft genome assembly of Desulfuromonas acetoxidans DSM 684.</title>
        <authorList>
            <consortium name="US DOE Joint Genome Institute (JGI-ORNL)"/>
            <person name="Larimer F."/>
            <person name="Land M."/>
            <person name="Hauser L."/>
        </authorList>
    </citation>
    <scope>NUCLEOTIDE SEQUENCE [LARGE SCALE GENOMIC DNA]</scope>
    <source>
        <strain evidence="3">DSM 684</strain>
    </source>
</reference>
<proteinExistence type="predicted"/>
<evidence type="ECO:0000313" key="3">
    <source>
        <dbReference type="EMBL" id="EAT17371.1"/>
    </source>
</evidence>
<dbReference type="GO" id="GO:0035438">
    <property type="term" value="F:cyclic-di-GMP binding"/>
    <property type="evidence" value="ECO:0007669"/>
    <property type="project" value="InterPro"/>
</dbReference>
<dbReference type="Pfam" id="PF07238">
    <property type="entry name" value="PilZ"/>
    <property type="match status" value="1"/>
</dbReference>
<evidence type="ECO:0000313" key="4">
    <source>
        <dbReference type="Proteomes" id="UP000005695"/>
    </source>
</evidence>
<reference evidence="3" key="2">
    <citation type="submission" date="2006-05" db="EMBL/GenBank/DDBJ databases">
        <title>Sequencing of the draft genome and assembly of Desulfuromonas acetoxidans DSM 684.</title>
        <authorList>
            <consortium name="US DOE Joint Genome Institute (JGI-PGF)"/>
            <person name="Copeland A."/>
            <person name="Lucas S."/>
            <person name="Lapidus A."/>
            <person name="Barry K."/>
            <person name="Detter J.C."/>
            <person name="Glavina del Rio T."/>
            <person name="Hammon N."/>
            <person name="Israni S."/>
            <person name="Dalin E."/>
            <person name="Tice H."/>
            <person name="Bruce D."/>
            <person name="Pitluck S."/>
            <person name="Richardson P."/>
        </authorList>
    </citation>
    <scope>NUCLEOTIDE SEQUENCE [LARGE SCALE GENOMIC DNA]</scope>
    <source>
        <strain evidence="3">DSM 684</strain>
    </source>
</reference>
<comment type="caution">
    <text evidence="3">The sequence shown here is derived from an EMBL/GenBank/DDBJ whole genome shotgun (WGS) entry which is preliminary data.</text>
</comment>
<feature type="domain" description="Response regulatory" evidence="2">
    <location>
        <begin position="5"/>
        <end position="120"/>
    </location>
</feature>
<dbReference type="InterPro" id="IPR011006">
    <property type="entry name" value="CheY-like_superfamily"/>
</dbReference>
<dbReference type="EMBL" id="AAEW02000001">
    <property type="protein sequence ID" value="EAT17371.1"/>
    <property type="molecule type" value="Genomic_DNA"/>
</dbReference>
<dbReference type="SUPFAM" id="SSF52172">
    <property type="entry name" value="CheY-like"/>
    <property type="match status" value="1"/>
</dbReference>
<dbReference type="InterPro" id="IPR009875">
    <property type="entry name" value="PilZ_domain"/>
</dbReference>
<dbReference type="PROSITE" id="PS50110">
    <property type="entry name" value="RESPONSE_REGULATORY"/>
    <property type="match status" value="1"/>
</dbReference>
<comment type="caution">
    <text evidence="1">Lacks conserved residue(s) required for the propagation of feature annotation.</text>
</comment>
<organism evidence="3 4">
    <name type="scientific">Desulfuromonas acetoxidans (strain DSM 684 / 11070)</name>
    <dbReference type="NCBI Taxonomy" id="281689"/>
    <lineage>
        <taxon>Bacteria</taxon>
        <taxon>Pseudomonadati</taxon>
        <taxon>Thermodesulfobacteriota</taxon>
        <taxon>Desulfuromonadia</taxon>
        <taxon>Desulfuromonadales</taxon>
        <taxon>Desulfuromonadaceae</taxon>
        <taxon>Desulfuromonas</taxon>
    </lineage>
</organism>
<accession>Q1K3T2</accession>
<evidence type="ECO:0000256" key="1">
    <source>
        <dbReference type="PROSITE-ProRule" id="PRU00169"/>
    </source>
</evidence>
<dbReference type="InterPro" id="IPR001789">
    <property type="entry name" value="Sig_transdc_resp-reg_receiver"/>
</dbReference>
<dbReference type="Proteomes" id="UP000005695">
    <property type="component" value="Unassembled WGS sequence"/>
</dbReference>